<dbReference type="GO" id="GO:0016763">
    <property type="term" value="F:pentosyltransferase activity"/>
    <property type="evidence" value="ECO:0007669"/>
    <property type="project" value="TreeGrafter"/>
</dbReference>
<keyword evidence="3" id="KW-0328">Glycosyltransferase</keyword>
<evidence type="ECO:0000256" key="4">
    <source>
        <dbReference type="ARBA" id="ARBA00022679"/>
    </source>
</evidence>
<reference evidence="10 11" key="1">
    <citation type="submission" date="2018-12" db="EMBL/GenBank/DDBJ databases">
        <authorList>
            <person name="Toschakov S.V."/>
        </authorList>
    </citation>
    <scope>NUCLEOTIDE SEQUENCE [LARGE SCALE GENOMIC DNA]</scope>
    <source>
        <strain evidence="10 11">GM2012</strain>
    </source>
</reference>
<keyword evidence="7 8" id="KW-0472">Membrane</keyword>
<sequence>MARNGPEGMLTGRGGSIARLERTLMVRMPGRWVLAVVVGGTLLRLALAEAIGPGNDEAYYSLYLDHPDWSYFDHPPLLALVAAAGRWLAGGDRSIAWLRLGFVLLFAGSTLLAARLSRRAYGDRAAAPAALALNASWYFGAAVGTFVLPDGPLLFFWLLTIDRLMSALGDDAPDRPAGLGCWSSVGLSWGLAMLSKYHAVFLPAGLLAFAAVDPRARQALRTPGPYLAGAIGLLLFAPVIFWNARHGWVSFAFQGGRASEGLGLHPERMLGALAGQAFYLLPWMAAALALAAVRIARRPDPDPGRARWDRLFLATAAVPFGFFAAVSLVAPVLPHWGLIGAASLTPPLGARWADRLAERPREMRRRLAIVAAAPAILTALAALHAHTGLLQRGGSGSIPLIPGSSDPTRDLVGWDQIADELRRRGLLERPGTFVFSGHWHVSGQLSAAIGPGVPVLCYREGDARGFSLWSAPDDWVGWDGVLVAVDDRSTEPGCFDRWFERIEPIARLELVRGGVPIRPVRLFLCRRQTRPFPFDARPGGSR</sequence>
<dbReference type="Proteomes" id="UP000280296">
    <property type="component" value="Unassembled WGS sequence"/>
</dbReference>
<name>A0A432MK83_9BACT</name>
<feature type="transmembrane region" description="Helical" evidence="8">
    <location>
        <begin position="126"/>
        <end position="148"/>
    </location>
</feature>
<comment type="subcellular location">
    <subcellularLocation>
        <location evidence="1">Cell membrane</location>
        <topology evidence="1">Multi-pass membrane protein</topology>
    </subcellularLocation>
</comment>
<gene>
    <name evidence="10" type="ORF">TsocGM_10665</name>
</gene>
<feature type="transmembrane region" description="Helical" evidence="8">
    <location>
        <begin position="308"/>
        <end position="330"/>
    </location>
</feature>
<feature type="domain" description="Glycosyltransferase RgtA/B/C/D-like" evidence="9">
    <location>
        <begin position="73"/>
        <end position="242"/>
    </location>
</feature>
<keyword evidence="6 8" id="KW-1133">Transmembrane helix</keyword>
<feature type="transmembrane region" description="Helical" evidence="8">
    <location>
        <begin position="224"/>
        <end position="244"/>
    </location>
</feature>
<keyword evidence="2" id="KW-1003">Cell membrane</keyword>
<evidence type="ECO:0000256" key="5">
    <source>
        <dbReference type="ARBA" id="ARBA00022692"/>
    </source>
</evidence>
<dbReference type="EMBL" id="RYZH01000017">
    <property type="protein sequence ID" value="RUL87812.1"/>
    <property type="molecule type" value="Genomic_DNA"/>
</dbReference>
<reference evidence="10 11" key="2">
    <citation type="submission" date="2019-01" db="EMBL/GenBank/DDBJ databases">
        <title>Tautonia sociabilis, a novel thermotolerant planctomycete of Isosphaeraceae family, isolated from a 4000 m deep subterranean habitat.</title>
        <authorList>
            <person name="Kovaleva O.L."/>
            <person name="Elcheninov A.G."/>
            <person name="Van Heerden E."/>
            <person name="Toshchakov S.V."/>
            <person name="Novikov A."/>
            <person name="Bonch-Osmolovskaya E.A."/>
            <person name="Kublanov I.V."/>
        </authorList>
    </citation>
    <scope>NUCLEOTIDE SEQUENCE [LARGE SCALE GENOMIC DNA]</scope>
    <source>
        <strain evidence="10 11">GM2012</strain>
    </source>
</reference>
<keyword evidence="5 8" id="KW-0812">Transmembrane</keyword>
<keyword evidence="4 10" id="KW-0808">Transferase</keyword>
<dbReference type="Pfam" id="PF13231">
    <property type="entry name" value="PMT_2"/>
    <property type="match status" value="1"/>
</dbReference>
<feature type="transmembrane region" description="Helical" evidence="8">
    <location>
        <begin position="96"/>
        <end position="114"/>
    </location>
</feature>
<accession>A0A432MK83</accession>
<keyword evidence="11" id="KW-1185">Reference proteome</keyword>
<dbReference type="InterPro" id="IPR038731">
    <property type="entry name" value="RgtA/B/C-like"/>
</dbReference>
<proteinExistence type="predicted"/>
<dbReference type="InterPro" id="IPR050297">
    <property type="entry name" value="LipidA_mod_glycosyltrf_83"/>
</dbReference>
<dbReference type="GO" id="GO:0005886">
    <property type="term" value="C:plasma membrane"/>
    <property type="evidence" value="ECO:0007669"/>
    <property type="project" value="UniProtKB-SubCell"/>
</dbReference>
<protein>
    <submittedName>
        <fullName evidence="10">Glycosyltransferase family 39 protein</fullName>
    </submittedName>
</protein>
<feature type="transmembrane region" description="Helical" evidence="8">
    <location>
        <begin position="194"/>
        <end position="212"/>
    </location>
</feature>
<evidence type="ECO:0000256" key="8">
    <source>
        <dbReference type="SAM" id="Phobius"/>
    </source>
</evidence>
<evidence type="ECO:0000256" key="1">
    <source>
        <dbReference type="ARBA" id="ARBA00004651"/>
    </source>
</evidence>
<evidence type="ECO:0000256" key="3">
    <source>
        <dbReference type="ARBA" id="ARBA00022676"/>
    </source>
</evidence>
<dbReference type="OrthoDB" id="9811222at2"/>
<evidence type="ECO:0000256" key="6">
    <source>
        <dbReference type="ARBA" id="ARBA00022989"/>
    </source>
</evidence>
<evidence type="ECO:0000256" key="7">
    <source>
        <dbReference type="ARBA" id="ARBA00023136"/>
    </source>
</evidence>
<evidence type="ECO:0000313" key="10">
    <source>
        <dbReference type="EMBL" id="RUL87812.1"/>
    </source>
</evidence>
<feature type="transmembrane region" description="Helical" evidence="8">
    <location>
        <begin position="277"/>
        <end position="296"/>
    </location>
</feature>
<dbReference type="PANTHER" id="PTHR33908:SF11">
    <property type="entry name" value="MEMBRANE PROTEIN"/>
    <property type="match status" value="1"/>
</dbReference>
<dbReference type="AlphaFoldDB" id="A0A432MK83"/>
<dbReference type="GO" id="GO:0009103">
    <property type="term" value="P:lipopolysaccharide biosynthetic process"/>
    <property type="evidence" value="ECO:0007669"/>
    <property type="project" value="UniProtKB-ARBA"/>
</dbReference>
<dbReference type="PANTHER" id="PTHR33908">
    <property type="entry name" value="MANNOSYLTRANSFERASE YKCB-RELATED"/>
    <property type="match status" value="1"/>
</dbReference>
<organism evidence="10 11">
    <name type="scientific">Tautonia sociabilis</name>
    <dbReference type="NCBI Taxonomy" id="2080755"/>
    <lineage>
        <taxon>Bacteria</taxon>
        <taxon>Pseudomonadati</taxon>
        <taxon>Planctomycetota</taxon>
        <taxon>Planctomycetia</taxon>
        <taxon>Isosphaerales</taxon>
        <taxon>Isosphaeraceae</taxon>
        <taxon>Tautonia</taxon>
    </lineage>
</organism>
<evidence type="ECO:0000313" key="11">
    <source>
        <dbReference type="Proteomes" id="UP000280296"/>
    </source>
</evidence>
<evidence type="ECO:0000259" key="9">
    <source>
        <dbReference type="Pfam" id="PF13231"/>
    </source>
</evidence>
<evidence type="ECO:0000256" key="2">
    <source>
        <dbReference type="ARBA" id="ARBA00022475"/>
    </source>
</evidence>
<comment type="caution">
    <text evidence="10">The sequence shown here is derived from an EMBL/GenBank/DDBJ whole genome shotgun (WGS) entry which is preliminary data.</text>
</comment>